<dbReference type="SUPFAM" id="SSF53098">
    <property type="entry name" value="Ribonuclease H-like"/>
    <property type="match status" value="1"/>
</dbReference>
<organism evidence="3">
    <name type="scientific">Sesamum radiatum</name>
    <name type="common">Black benniseed</name>
    <dbReference type="NCBI Taxonomy" id="300843"/>
    <lineage>
        <taxon>Eukaryota</taxon>
        <taxon>Viridiplantae</taxon>
        <taxon>Streptophyta</taxon>
        <taxon>Embryophyta</taxon>
        <taxon>Tracheophyta</taxon>
        <taxon>Spermatophyta</taxon>
        <taxon>Magnoliopsida</taxon>
        <taxon>eudicotyledons</taxon>
        <taxon>Gunneridae</taxon>
        <taxon>Pentapetalae</taxon>
        <taxon>asterids</taxon>
        <taxon>lamiids</taxon>
        <taxon>Lamiales</taxon>
        <taxon>Pedaliaceae</taxon>
        <taxon>Sesamum</taxon>
    </lineage>
</organism>
<dbReference type="Pfam" id="PF04937">
    <property type="entry name" value="DUF659"/>
    <property type="match status" value="1"/>
</dbReference>
<evidence type="ECO:0000256" key="1">
    <source>
        <dbReference type="SAM" id="MobiDB-lite"/>
    </source>
</evidence>
<dbReference type="PANTHER" id="PTHR32166:SF121">
    <property type="entry name" value="DUF659 DOMAIN-CONTAINING PROTEIN"/>
    <property type="match status" value="1"/>
</dbReference>
<dbReference type="InterPro" id="IPR012337">
    <property type="entry name" value="RNaseH-like_sf"/>
</dbReference>
<comment type="caution">
    <text evidence="3">The sequence shown here is derived from an EMBL/GenBank/DDBJ whole genome shotgun (WGS) entry which is preliminary data.</text>
</comment>
<dbReference type="PANTHER" id="PTHR32166">
    <property type="entry name" value="OSJNBA0013A04.12 PROTEIN"/>
    <property type="match status" value="1"/>
</dbReference>
<feature type="region of interest" description="Disordered" evidence="1">
    <location>
        <begin position="287"/>
        <end position="338"/>
    </location>
</feature>
<accession>A0AAW2LB74</accession>
<gene>
    <name evidence="3" type="ORF">Sradi_5421000</name>
</gene>
<feature type="domain" description="DUF659" evidence="2">
    <location>
        <begin position="2"/>
        <end position="50"/>
    </location>
</feature>
<sequence>MVGVKNVVHLVKDNAANYKPAEWLLFEKYPTICWSPYAAHCVTLILKDIEILRPGDTRFATTFIALKSLSDHKDDLQGMVTCQDFKKFLKKDVPKQVKQVVLDERFWNSCNIIVRAGTPLVRLLRICDSDEKPSLGYVYEGMYRARKAIKALFRNKKRLYQQYVDIINARWDKMLRKSLHAAAYYLNPAFQYDKESFCEKSEVLSGLLDYIDTRVDTGGNKAYNEISLYRDKQKSFARPTAMTIARSTRPEQRPYDPVDYECIDKSEFWIVEETPEGELDYDEMEELLEEEMPRYDEESSFDPETNDVEPIAEADLEQFGRQSRSTYYSDNEDEDDWD</sequence>
<proteinExistence type="predicted"/>
<evidence type="ECO:0000313" key="3">
    <source>
        <dbReference type="EMBL" id="KAL0315428.1"/>
    </source>
</evidence>
<reference evidence="3" key="2">
    <citation type="journal article" date="2024" name="Plant">
        <title>Genomic evolution and insights into agronomic trait innovations of Sesamum species.</title>
        <authorList>
            <person name="Miao H."/>
            <person name="Wang L."/>
            <person name="Qu L."/>
            <person name="Liu H."/>
            <person name="Sun Y."/>
            <person name="Le M."/>
            <person name="Wang Q."/>
            <person name="Wei S."/>
            <person name="Zheng Y."/>
            <person name="Lin W."/>
            <person name="Duan Y."/>
            <person name="Cao H."/>
            <person name="Xiong S."/>
            <person name="Wang X."/>
            <person name="Wei L."/>
            <person name="Li C."/>
            <person name="Ma Q."/>
            <person name="Ju M."/>
            <person name="Zhao R."/>
            <person name="Li G."/>
            <person name="Mu C."/>
            <person name="Tian Q."/>
            <person name="Mei H."/>
            <person name="Zhang T."/>
            <person name="Gao T."/>
            <person name="Zhang H."/>
        </authorList>
    </citation>
    <scope>NUCLEOTIDE SEQUENCE</scope>
    <source>
        <strain evidence="3">G02</strain>
    </source>
</reference>
<protein>
    <recommendedName>
        <fullName evidence="2">DUF659 domain-containing protein</fullName>
    </recommendedName>
</protein>
<dbReference type="InterPro" id="IPR007021">
    <property type="entry name" value="DUF659"/>
</dbReference>
<dbReference type="AlphaFoldDB" id="A0AAW2LB74"/>
<feature type="compositionally biased region" description="Polar residues" evidence="1">
    <location>
        <begin position="320"/>
        <end position="329"/>
    </location>
</feature>
<feature type="compositionally biased region" description="Acidic residues" evidence="1">
    <location>
        <begin position="298"/>
        <end position="316"/>
    </location>
</feature>
<evidence type="ECO:0000259" key="2">
    <source>
        <dbReference type="Pfam" id="PF04937"/>
    </source>
</evidence>
<reference evidence="3" key="1">
    <citation type="submission" date="2020-06" db="EMBL/GenBank/DDBJ databases">
        <authorList>
            <person name="Li T."/>
            <person name="Hu X."/>
            <person name="Zhang T."/>
            <person name="Song X."/>
            <person name="Zhang H."/>
            <person name="Dai N."/>
            <person name="Sheng W."/>
            <person name="Hou X."/>
            <person name="Wei L."/>
        </authorList>
    </citation>
    <scope>NUCLEOTIDE SEQUENCE</scope>
    <source>
        <strain evidence="3">G02</strain>
        <tissue evidence="3">Leaf</tissue>
    </source>
</reference>
<name>A0AAW2LB74_SESRA</name>
<dbReference type="EMBL" id="JACGWJ010000025">
    <property type="protein sequence ID" value="KAL0315428.1"/>
    <property type="molecule type" value="Genomic_DNA"/>
</dbReference>